<proteinExistence type="predicted"/>
<dbReference type="Proteomes" id="UP000317944">
    <property type="component" value="Unassembled WGS sequence"/>
</dbReference>
<dbReference type="InterPro" id="IPR024455">
    <property type="entry name" value="Phage_capsid"/>
</dbReference>
<evidence type="ECO:0000313" key="4">
    <source>
        <dbReference type="Proteomes" id="UP000317944"/>
    </source>
</evidence>
<accession>A0A544U8A2</accession>
<evidence type="ECO:0000256" key="1">
    <source>
        <dbReference type="ARBA" id="ARBA00004328"/>
    </source>
</evidence>
<gene>
    <name evidence="3" type="ORF">C7Y47_22055</name>
</gene>
<evidence type="ECO:0000313" key="3">
    <source>
        <dbReference type="EMBL" id="TQR28327.1"/>
    </source>
</evidence>
<dbReference type="SUPFAM" id="SSF56563">
    <property type="entry name" value="Major capsid protein gp5"/>
    <property type="match status" value="1"/>
</dbReference>
<comment type="caution">
    <text evidence="3">The sequence shown here is derived from an EMBL/GenBank/DDBJ whole genome shotgun (WGS) entry which is preliminary data.</text>
</comment>
<sequence length="388" mass="42598">MTIKFKGQMDNFKAKKKAYTDLLNNENATPEQLQNAVDEMFTALQDDLSEKITAEARNEANDTQILVARGQHILTSEETAFYNKVVSDGGFNDESVFPESVQERVFEGLTKVRPLLAAIGLQDLGAATKFIYSDPTLAYAWKEIFGEISGQVNAAFRDEKITQLKLTAFGAIPNDMLELGPVWVDRYMVTLLIEALAAGLEYGLVNGRGSVKNEPVGLMKDVDSTTGAITDKKSSGTLTFAPSERGEVVVGELYGVLKNLSTDAKGKYRKVLNKVVMVLNPIDSLAVQARHTIQNTAGQFVTNLPYNLTVVDSEEIPVGKVLFFVEGEYIAAIAGAYKLKKFDQTLAMEDATLYTIKRFANGRPKDNKAALVYDLDVQFPVPGETPEP</sequence>
<protein>
    <submittedName>
        <fullName evidence="3">Phage major capsid protein</fullName>
    </submittedName>
</protein>
<name>A0A544U8A2_LYSSH</name>
<evidence type="ECO:0000259" key="2">
    <source>
        <dbReference type="Pfam" id="PF05065"/>
    </source>
</evidence>
<organism evidence="3 4">
    <name type="scientific">Lysinibacillus sphaericus</name>
    <name type="common">Bacillus sphaericus</name>
    <dbReference type="NCBI Taxonomy" id="1421"/>
    <lineage>
        <taxon>Bacteria</taxon>
        <taxon>Bacillati</taxon>
        <taxon>Bacillota</taxon>
        <taxon>Bacilli</taxon>
        <taxon>Bacillales</taxon>
        <taxon>Bacillaceae</taxon>
        <taxon>Lysinibacillus</taxon>
    </lineage>
</organism>
<comment type="subcellular location">
    <subcellularLocation>
        <location evidence="1">Virion</location>
    </subcellularLocation>
</comment>
<dbReference type="EMBL" id="SADV01000031">
    <property type="protein sequence ID" value="TQR28327.1"/>
    <property type="molecule type" value="Genomic_DNA"/>
</dbReference>
<dbReference type="AlphaFoldDB" id="A0A544U8A2"/>
<dbReference type="NCBIfam" id="TIGR01554">
    <property type="entry name" value="major_cap_HK97"/>
    <property type="match status" value="1"/>
</dbReference>
<dbReference type="Pfam" id="PF05065">
    <property type="entry name" value="Phage_capsid"/>
    <property type="match status" value="1"/>
</dbReference>
<feature type="domain" description="Phage capsid-like C-terminal" evidence="2">
    <location>
        <begin position="98"/>
        <end position="373"/>
    </location>
</feature>
<dbReference type="InterPro" id="IPR054612">
    <property type="entry name" value="Phage_capsid-like_C"/>
</dbReference>
<dbReference type="RefSeq" id="WP_142510698.1">
    <property type="nucleotide sequence ID" value="NZ_SADV01000031.1"/>
</dbReference>
<reference evidence="3 4" key="1">
    <citation type="submission" date="2018-03" db="EMBL/GenBank/DDBJ databases">
        <title>Aerobic endospore-forming bacteria genome sequencing and assembly.</title>
        <authorList>
            <person name="Cavalcante D.A."/>
            <person name="Driks A."/>
            <person name="Putonti C."/>
            <person name="De-Souza M.T."/>
        </authorList>
    </citation>
    <scope>NUCLEOTIDE SEQUENCE [LARGE SCALE GENOMIC DNA]</scope>
    <source>
        <strain evidence="3 4">SDF0037</strain>
    </source>
</reference>
<dbReference type="OrthoDB" id="2043141at2"/>